<sequence>MCGGSEDVWQDKYSLPRQTTMFIFKKILVFILTLESRLILAKYKPYIIAITGSVGKTSAKDAIYCVVRRQYKYPRKSEKSLNSEIGLPLTIIGVPNAWHSPFGWFSNIARGLDLIIFRREYPDCLVLEIGADHPGDISKTVRWLKPDCAVLTRISRTPVHVEFFASPEQVFQEKSFLARAVKPGGKAVLYADDERLIALGRELKDRNISVVTFGTSQISDVRGGYFSPVYTDGILSGMTFKLEMDGSSISISLPKVVGLSHSYSLLAAAAVGKAGTIPLETIIPGLSEYVPPRGRMNIIAGQNETVLIDDTYNSSPDAVESALETLISLETSGIKVALLGDMMELGSYASEQHRIVGVLAAKIVSRLVTVGPRSRITAGEAKKSGLSSDMVHSCDSASEAAQYIIQFLKPGDIVLIKGSQSTRMEVAVKALMREPDRAPELLVRQEREWLMKN</sequence>
<evidence type="ECO:0008006" key="8">
    <source>
        <dbReference type="Google" id="ProtNLM"/>
    </source>
</evidence>
<dbReference type="Gene3D" id="3.40.1190.10">
    <property type="entry name" value="Mur-like, catalytic domain"/>
    <property type="match status" value="1"/>
</dbReference>
<evidence type="ECO:0000256" key="2">
    <source>
        <dbReference type="ARBA" id="ARBA00022741"/>
    </source>
</evidence>
<keyword evidence="3" id="KW-0067">ATP-binding</keyword>
<dbReference type="Proteomes" id="UP000178413">
    <property type="component" value="Unassembled WGS sequence"/>
</dbReference>
<keyword evidence="1" id="KW-0436">Ligase</keyword>
<feature type="domain" description="Mur ligase central" evidence="5">
    <location>
        <begin position="120"/>
        <end position="271"/>
    </location>
</feature>
<keyword evidence="2" id="KW-0547">Nucleotide-binding</keyword>
<reference evidence="6 7" key="1">
    <citation type="journal article" date="2016" name="Nat. Commun.">
        <title>Thousands of microbial genomes shed light on interconnected biogeochemical processes in an aquifer system.</title>
        <authorList>
            <person name="Anantharaman K."/>
            <person name="Brown C.T."/>
            <person name="Hug L.A."/>
            <person name="Sharon I."/>
            <person name="Castelle C.J."/>
            <person name="Probst A.J."/>
            <person name="Thomas B.C."/>
            <person name="Singh A."/>
            <person name="Wilkins M.J."/>
            <person name="Karaoz U."/>
            <person name="Brodie E.L."/>
            <person name="Williams K.H."/>
            <person name="Hubbard S.S."/>
            <person name="Banfield J.F."/>
        </authorList>
    </citation>
    <scope>NUCLEOTIDE SEQUENCE [LARGE SCALE GENOMIC DNA]</scope>
</reference>
<organism evidence="6 7">
    <name type="scientific">Candidatus Taylorbacteria bacterium RIFCSPHIGHO2_02_FULL_44_12</name>
    <dbReference type="NCBI Taxonomy" id="1802308"/>
    <lineage>
        <taxon>Bacteria</taxon>
        <taxon>Candidatus Tayloriibacteriota</taxon>
    </lineage>
</organism>
<dbReference type="GO" id="GO:0016881">
    <property type="term" value="F:acid-amino acid ligase activity"/>
    <property type="evidence" value="ECO:0007669"/>
    <property type="project" value="InterPro"/>
</dbReference>
<gene>
    <name evidence="6" type="ORF">A3D50_00920</name>
</gene>
<evidence type="ECO:0000256" key="3">
    <source>
        <dbReference type="ARBA" id="ARBA00022840"/>
    </source>
</evidence>
<dbReference type="Pfam" id="PF02875">
    <property type="entry name" value="Mur_ligase_C"/>
    <property type="match status" value="1"/>
</dbReference>
<dbReference type="InterPro" id="IPR051046">
    <property type="entry name" value="MurCDEF_CellWall_CoF430Synth"/>
</dbReference>
<accession>A0A1G2MJ26</accession>
<dbReference type="EMBL" id="MHRM01000017">
    <property type="protein sequence ID" value="OHA23867.1"/>
    <property type="molecule type" value="Genomic_DNA"/>
</dbReference>
<evidence type="ECO:0000313" key="7">
    <source>
        <dbReference type="Proteomes" id="UP000178413"/>
    </source>
</evidence>
<dbReference type="STRING" id="1802308.A3D50_00920"/>
<evidence type="ECO:0000256" key="1">
    <source>
        <dbReference type="ARBA" id="ARBA00022598"/>
    </source>
</evidence>
<dbReference type="SUPFAM" id="SSF53623">
    <property type="entry name" value="MurD-like peptide ligases, catalytic domain"/>
    <property type="match status" value="1"/>
</dbReference>
<dbReference type="InterPro" id="IPR013221">
    <property type="entry name" value="Mur_ligase_cen"/>
</dbReference>
<dbReference type="Gene3D" id="3.90.190.20">
    <property type="entry name" value="Mur ligase, C-terminal domain"/>
    <property type="match status" value="1"/>
</dbReference>
<dbReference type="SUPFAM" id="SSF53244">
    <property type="entry name" value="MurD-like peptide ligases, peptide-binding domain"/>
    <property type="match status" value="1"/>
</dbReference>
<dbReference type="Pfam" id="PF08245">
    <property type="entry name" value="Mur_ligase_M"/>
    <property type="match status" value="1"/>
</dbReference>
<dbReference type="PANTHER" id="PTHR43024:SF1">
    <property type="entry name" value="UDP-N-ACETYLMURAMOYL-TRIPEPTIDE--D-ALANYL-D-ALANINE LIGASE"/>
    <property type="match status" value="1"/>
</dbReference>
<dbReference type="InterPro" id="IPR036565">
    <property type="entry name" value="Mur-like_cat_sf"/>
</dbReference>
<dbReference type="GO" id="GO:0005524">
    <property type="term" value="F:ATP binding"/>
    <property type="evidence" value="ECO:0007669"/>
    <property type="project" value="UniProtKB-KW"/>
</dbReference>
<evidence type="ECO:0000259" key="5">
    <source>
        <dbReference type="Pfam" id="PF08245"/>
    </source>
</evidence>
<evidence type="ECO:0000313" key="6">
    <source>
        <dbReference type="EMBL" id="OHA23867.1"/>
    </source>
</evidence>
<dbReference type="AlphaFoldDB" id="A0A1G2MJ26"/>
<feature type="domain" description="Mur ligase C-terminal" evidence="4">
    <location>
        <begin position="294"/>
        <end position="419"/>
    </location>
</feature>
<protein>
    <recommendedName>
        <fullName evidence="8">UDP-N-acetylmuramoyl-tripeptide--D-alanyl-D-alanine ligase</fullName>
    </recommendedName>
</protein>
<dbReference type="InterPro" id="IPR036615">
    <property type="entry name" value="Mur_ligase_C_dom_sf"/>
</dbReference>
<dbReference type="InterPro" id="IPR004101">
    <property type="entry name" value="Mur_ligase_C"/>
</dbReference>
<comment type="caution">
    <text evidence="6">The sequence shown here is derived from an EMBL/GenBank/DDBJ whole genome shotgun (WGS) entry which is preliminary data.</text>
</comment>
<name>A0A1G2MJ26_9BACT</name>
<evidence type="ECO:0000259" key="4">
    <source>
        <dbReference type="Pfam" id="PF02875"/>
    </source>
</evidence>
<proteinExistence type="predicted"/>
<dbReference type="PANTHER" id="PTHR43024">
    <property type="entry name" value="UDP-N-ACETYLMURAMOYL-TRIPEPTIDE--D-ALANYL-D-ALANINE LIGASE"/>
    <property type="match status" value="1"/>
</dbReference>